<feature type="signal peptide" evidence="8">
    <location>
        <begin position="1"/>
        <end position="31"/>
    </location>
</feature>
<evidence type="ECO:0000256" key="8">
    <source>
        <dbReference type="SAM" id="SignalP"/>
    </source>
</evidence>
<keyword evidence="2 7" id="KW-0812">Transmembrane</keyword>
<dbReference type="OMA" id="CHAWILL"/>
<feature type="transmembrane region" description="Helical" evidence="7">
    <location>
        <begin position="270"/>
        <end position="295"/>
    </location>
</feature>
<organism evidence="10 11">
    <name type="scientific">Chiloscyllium punctatum</name>
    <name type="common">Brownbanded bambooshark</name>
    <name type="synonym">Hemiscyllium punctatum</name>
    <dbReference type="NCBI Taxonomy" id="137246"/>
    <lineage>
        <taxon>Eukaryota</taxon>
        <taxon>Metazoa</taxon>
        <taxon>Chordata</taxon>
        <taxon>Craniata</taxon>
        <taxon>Vertebrata</taxon>
        <taxon>Chondrichthyes</taxon>
        <taxon>Elasmobranchii</taxon>
        <taxon>Galeomorphii</taxon>
        <taxon>Galeoidea</taxon>
        <taxon>Orectolobiformes</taxon>
        <taxon>Hemiscylliidae</taxon>
        <taxon>Chiloscyllium</taxon>
    </lineage>
</organism>
<evidence type="ECO:0000256" key="5">
    <source>
        <dbReference type="ARBA" id="ARBA00023136"/>
    </source>
</evidence>
<evidence type="ECO:0000256" key="4">
    <source>
        <dbReference type="ARBA" id="ARBA00022989"/>
    </source>
</evidence>
<dbReference type="InterPro" id="IPR039239">
    <property type="entry name" value="AJAP1"/>
</dbReference>
<evidence type="ECO:0000313" key="11">
    <source>
        <dbReference type="Proteomes" id="UP000287033"/>
    </source>
</evidence>
<dbReference type="GO" id="GO:0008013">
    <property type="term" value="F:beta-catenin binding"/>
    <property type="evidence" value="ECO:0007669"/>
    <property type="project" value="TreeGrafter"/>
</dbReference>
<dbReference type="GO" id="GO:0009898">
    <property type="term" value="C:cytoplasmic side of plasma membrane"/>
    <property type="evidence" value="ECO:0007669"/>
    <property type="project" value="TreeGrafter"/>
</dbReference>
<feature type="domain" description="AJAP1/PANP C-terminal" evidence="9">
    <location>
        <begin position="174"/>
        <end position="379"/>
    </location>
</feature>
<dbReference type="EMBL" id="BEZZ01000675">
    <property type="protein sequence ID" value="GCC35218.1"/>
    <property type="molecule type" value="Genomic_DNA"/>
</dbReference>
<evidence type="ECO:0000259" key="9">
    <source>
        <dbReference type="Pfam" id="PF15298"/>
    </source>
</evidence>
<dbReference type="PANTHER" id="PTHR32422">
    <property type="entry name" value="ADHERENS JUNCTION-ASSOCIATED PROTEIN 1"/>
    <property type="match status" value="1"/>
</dbReference>
<evidence type="ECO:0000256" key="3">
    <source>
        <dbReference type="ARBA" id="ARBA00022729"/>
    </source>
</evidence>
<dbReference type="InterPro" id="IPR029198">
    <property type="entry name" value="AJAP1_PANP_C"/>
</dbReference>
<dbReference type="Pfam" id="PF15298">
    <property type="entry name" value="AJAP1_PANP_C"/>
    <property type="match status" value="1"/>
</dbReference>
<protein>
    <recommendedName>
        <fullName evidence="9">AJAP1/PANP C-terminal domain-containing protein</fullName>
    </recommendedName>
</protein>
<feature type="chain" id="PRO_5019394325" description="AJAP1/PANP C-terminal domain-containing protein" evidence="8">
    <location>
        <begin position="32"/>
        <end position="385"/>
    </location>
</feature>
<reference evidence="10 11" key="1">
    <citation type="journal article" date="2018" name="Nat. Ecol. Evol.">
        <title>Shark genomes provide insights into elasmobranch evolution and the origin of vertebrates.</title>
        <authorList>
            <person name="Hara Y"/>
            <person name="Yamaguchi K"/>
            <person name="Onimaru K"/>
            <person name="Kadota M"/>
            <person name="Koyanagi M"/>
            <person name="Keeley SD"/>
            <person name="Tatsumi K"/>
            <person name="Tanaka K"/>
            <person name="Motone F"/>
            <person name="Kageyama Y"/>
            <person name="Nozu R"/>
            <person name="Adachi N"/>
            <person name="Nishimura O"/>
            <person name="Nakagawa R"/>
            <person name="Tanegashima C"/>
            <person name="Kiyatake I"/>
            <person name="Matsumoto R"/>
            <person name="Murakumo K"/>
            <person name="Nishida K"/>
            <person name="Terakita A"/>
            <person name="Kuratani S"/>
            <person name="Sato K"/>
            <person name="Hyodo S Kuraku.S."/>
        </authorList>
    </citation>
    <scope>NUCLEOTIDE SEQUENCE [LARGE SCALE GENOMIC DNA]</scope>
</reference>
<keyword evidence="5 7" id="KW-0472">Membrane</keyword>
<evidence type="ECO:0000256" key="2">
    <source>
        <dbReference type="ARBA" id="ARBA00022692"/>
    </source>
</evidence>
<name>A0A401SXU3_CHIPU</name>
<keyword evidence="11" id="KW-1185">Reference proteome</keyword>
<accession>A0A401SXU3</accession>
<dbReference type="GO" id="GO:0005912">
    <property type="term" value="C:adherens junction"/>
    <property type="evidence" value="ECO:0007669"/>
    <property type="project" value="TreeGrafter"/>
</dbReference>
<evidence type="ECO:0000313" key="10">
    <source>
        <dbReference type="EMBL" id="GCC35218.1"/>
    </source>
</evidence>
<evidence type="ECO:0000256" key="6">
    <source>
        <dbReference type="SAM" id="MobiDB-lite"/>
    </source>
</evidence>
<sequence length="385" mass="42788">PMPVNIFGRPVGCHAWILLAIFHLAMDFSSCESKIQGQGLSQNSEVLHPSPRHRLATDPLWEYKDAHVGRITKSWWLRRIWPEIHSGKQISNKPRGVHKLKSDTGTLCTNCQSKQSLSYKLDPSVSTETRDSVKLTSLKRSRRQSHHFPFENFEKPKCTSYDSEGTATVIPCAIEWGPTKEELTEFSMFSTPTGLSTTTLTLVPSTRMTAARTTTTTTTASTTSTTMQTTTATLRSPKMVVPEPRTTEPNLSWEISNTARPSRIGDTGGLAVHQIITITVSLIMVVAALITTLVLKNCCAENGNGHRNSHQRKINQQEESCQNLTDFTAARVPSNLDIFTAYNETLQCSHECVRASMPVYADQALHPTTVYKTTFNGNRIPLVNL</sequence>
<keyword evidence="3 8" id="KW-0732">Signal</keyword>
<feature type="non-terminal residue" evidence="10">
    <location>
        <position position="1"/>
    </location>
</feature>
<evidence type="ECO:0000256" key="7">
    <source>
        <dbReference type="SAM" id="Phobius"/>
    </source>
</evidence>
<dbReference type="Proteomes" id="UP000287033">
    <property type="component" value="Unassembled WGS sequence"/>
</dbReference>
<comment type="caution">
    <text evidence="10">The sequence shown here is derived from an EMBL/GenBank/DDBJ whole genome shotgun (WGS) entry which is preliminary data.</text>
</comment>
<dbReference type="STRING" id="137246.A0A401SXU3"/>
<dbReference type="OrthoDB" id="9949932at2759"/>
<comment type="subcellular location">
    <subcellularLocation>
        <location evidence="1">Membrane</location>
        <topology evidence="1">Single-pass type I membrane protein</topology>
    </subcellularLocation>
</comment>
<gene>
    <name evidence="10" type="ORF">chiPu_0013701</name>
</gene>
<evidence type="ECO:0000256" key="1">
    <source>
        <dbReference type="ARBA" id="ARBA00004479"/>
    </source>
</evidence>
<keyword evidence="4 7" id="KW-1133">Transmembrane helix</keyword>
<dbReference type="AlphaFoldDB" id="A0A401SXU3"/>
<dbReference type="GO" id="GO:0044291">
    <property type="term" value="C:cell-cell contact zone"/>
    <property type="evidence" value="ECO:0007669"/>
    <property type="project" value="TreeGrafter"/>
</dbReference>
<feature type="region of interest" description="Disordered" evidence="6">
    <location>
        <begin position="209"/>
        <end position="231"/>
    </location>
</feature>
<dbReference type="PANTHER" id="PTHR32422:SF0">
    <property type="entry name" value="ADHERENS JUNCTION-ASSOCIATED PROTEIN 1"/>
    <property type="match status" value="1"/>
</dbReference>
<proteinExistence type="predicted"/>